<keyword evidence="2" id="KW-1185">Reference proteome</keyword>
<organism evidence="1 2">
    <name type="scientific">Heterobasidion irregulare (strain TC 32-1)</name>
    <dbReference type="NCBI Taxonomy" id="747525"/>
    <lineage>
        <taxon>Eukaryota</taxon>
        <taxon>Fungi</taxon>
        <taxon>Dikarya</taxon>
        <taxon>Basidiomycota</taxon>
        <taxon>Agaricomycotina</taxon>
        <taxon>Agaricomycetes</taxon>
        <taxon>Russulales</taxon>
        <taxon>Bondarzewiaceae</taxon>
        <taxon>Heterobasidion</taxon>
        <taxon>Heterobasidion annosum species complex</taxon>
    </lineage>
</organism>
<evidence type="ECO:0000313" key="2">
    <source>
        <dbReference type="Proteomes" id="UP000030671"/>
    </source>
</evidence>
<dbReference type="AlphaFoldDB" id="W4K111"/>
<protein>
    <submittedName>
        <fullName evidence="1">Uncharacterized protein</fullName>
    </submittedName>
</protein>
<dbReference type="Proteomes" id="UP000030671">
    <property type="component" value="Unassembled WGS sequence"/>
</dbReference>
<dbReference type="InParanoid" id="W4K111"/>
<dbReference type="KEGG" id="hir:HETIRDRAFT_322336"/>
<dbReference type="RefSeq" id="XP_009548105.1">
    <property type="nucleotide sequence ID" value="XM_009549810.1"/>
</dbReference>
<evidence type="ECO:0000313" key="1">
    <source>
        <dbReference type="EMBL" id="ETW79523.1"/>
    </source>
</evidence>
<gene>
    <name evidence="1" type="ORF">HETIRDRAFT_322336</name>
</gene>
<accession>W4K111</accession>
<dbReference type="GeneID" id="20670839"/>
<proteinExistence type="predicted"/>
<dbReference type="HOGENOM" id="CLU_2184308_0_0_1"/>
<dbReference type="EMBL" id="KI925460">
    <property type="protein sequence ID" value="ETW79523.1"/>
    <property type="molecule type" value="Genomic_DNA"/>
</dbReference>
<reference evidence="1 2" key="1">
    <citation type="journal article" date="2012" name="New Phytol.">
        <title>Insight into trade-off between wood decay and parasitism from the genome of a fungal forest pathogen.</title>
        <authorList>
            <person name="Olson A."/>
            <person name="Aerts A."/>
            <person name="Asiegbu F."/>
            <person name="Belbahri L."/>
            <person name="Bouzid O."/>
            <person name="Broberg A."/>
            <person name="Canback B."/>
            <person name="Coutinho P.M."/>
            <person name="Cullen D."/>
            <person name="Dalman K."/>
            <person name="Deflorio G."/>
            <person name="van Diepen L.T."/>
            <person name="Dunand C."/>
            <person name="Duplessis S."/>
            <person name="Durling M."/>
            <person name="Gonthier P."/>
            <person name="Grimwood J."/>
            <person name="Fossdal C.G."/>
            <person name="Hansson D."/>
            <person name="Henrissat B."/>
            <person name="Hietala A."/>
            <person name="Himmelstrand K."/>
            <person name="Hoffmeister D."/>
            <person name="Hogberg N."/>
            <person name="James T.Y."/>
            <person name="Karlsson M."/>
            <person name="Kohler A."/>
            <person name="Kues U."/>
            <person name="Lee Y.H."/>
            <person name="Lin Y.C."/>
            <person name="Lind M."/>
            <person name="Lindquist E."/>
            <person name="Lombard V."/>
            <person name="Lucas S."/>
            <person name="Lunden K."/>
            <person name="Morin E."/>
            <person name="Murat C."/>
            <person name="Park J."/>
            <person name="Raffaello T."/>
            <person name="Rouze P."/>
            <person name="Salamov A."/>
            <person name="Schmutz J."/>
            <person name="Solheim H."/>
            <person name="Stahlberg J."/>
            <person name="Velez H."/>
            <person name="de Vries R.P."/>
            <person name="Wiebenga A."/>
            <person name="Woodward S."/>
            <person name="Yakovlev I."/>
            <person name="Garbelotto M."/>
            <person name="Martin F."/>
            <person name="Grigoriev I.V."/>
            <person name="Stenlid J."/>
        </authorList>
    </citation>
    <scope>NUCLEOTIDE SEQUENCE [LARGE SCALE GENOMIC DNA]</scope>
    <source>
        <strain evidence="1 2">TC 32-1</strain>
    </source>
</reference>
<sequence>MPRTQIWGRPPQQKLCFLSLHYELSCVHLVDARLPATALPSLHWVGSSQQQCGCLLPPPPLSLLETPLRVKGRLIRWGLFLESGLDGSSIILLCNMLKCSMRGKFLQAK</sequence>
<name>W4K111_HETIT</name>